<dbReference type="SUPFAM" id="SSF48452">
    <property type="entry name" value="TPR-like"/>
    <property type="match status" value="4"/>
</dbReference>
<dbReference type="PANTHER" id="PTHR12558:SF13">
    <property type="entry name" value="CELL DIVISION CYCLE PROTEIN 27 HOMOLOG"/>
    <property type="match status" value="1"/>
</dbReference>
<organism evidence="2 3">
    <name type="scientific">Paracoccus albicereus</name>
    <dbReference type="NCBI Taxonomy" id="2922394"/>
    <lineage>
        <taxon>Bacteria</taxon>
        <taxon>Pseudomonadati</taxon>
        <taxon>Pseudomonadota</taxon>
        <taxon>Alphaproteobacteria</taxon>
        <taxon>Rhodobacterales</taxon>
        <taxon>Paracoccaceae</taxon>
        <taxon>Paracoccus</taxon>
    </lineage>
</organism>
<name>A0ABT1MN35_9RHOB</name>
<dbReference type="Gene3D" id="1.25.40.10">
    <property type="entry name" value="Tetratricopeptide repeat domain"/>
    <property type="match status" value="4"/>
</dbReference>
<accession>A0ABT1MN35</accession>
<dbReference type="PROSITE" id="PS51257">
    <property type="entry name" value="PROKAR_LIPOPROTEIN"/>
    <property type="match status" value="1"/>
</dbReference>
<feature type="compositionally biased region" description="Low complexity" evidence="1">
    <location>
        <begin position="836"/>
        <end position="865"/>
    </location>
</feature>
<proteinExistence type="predicted"/>
<dbReference type="RefSeq" id="WP_255328715.1">
    <property type="nucleotide sequence ID" value="NZ_JAKZEU010000002.1"/>
</dbReference>
<protein>
    <submittedName>
        <fullName evidence="2">Tetratricopeptide repeat protein</fullName>
    </submittedName>
</protein>
<reference evidence="2 3" key="1">
    <citation type="submission" date="2022-03" db="EMBL/GenBank/DDBJ databases">
        <authorList>
            <person name="He Y."/>
        </authorList>
    </citation>
    <scope>NUCLEOTIDE SEQUENCE [LARGE SCALE GENOMIC DNA]</scope>
    <source>
        <strain evidence="2 3">TK19116</strain>
    </source>
</reference>
<evidence type="ECO:0000313" key="3">
    <source>
        <dbReference type="Proteomes" id="UP001203945"/>
    </source>
</evidence>
<keyword evidence="3" id="KW-1185">Reference proteome</keyword>
<feature type="region of interest" description="Disordered" evidence="1">
    <location>
        <begin position="804"/>
        <end position="865"/>
    </location>
</feature>
<dbReference type="Pfam" id="PF13432">
    <property type="entry name" value="TPR_16"/>
    <property type="match status" value="2"/>
</dbReference>
<dbReference type="InterPro" id="IPR011990">
    <property type="entry name" value="TPR-like_helical_dom_sf"/>
</dbReference>
<evidence type="ECO:0000313" key="2">
    <source>
        <dbReference type="EMBL" id="MCQ0969698.1"/>
    </source>
</evidence>
<evidence type="ECO:0000256" key="1">
    <source>
        <dbReference type="SAM" id="MobiDB-lite"/>
    </source>
</evidence>
<dbReference type="PANTHER" id="PTHR12558">
    <property type="entry name" value="CELL DIVISION CYCLE 16,23,27"/>
    <property type="match status" value="1"/>
</dbReference>
<gene>
    <name evidence="2" type="ORF">MLD63_04560</name>
</gene>
<dbReference type="SMART" id="SM00028">
    <property type="entry name" value="TPR"/>
    <property type="match status" value="9"/>
</dbReference>
<sequence>MKLRLILAATVMLSLAACESSGEKAERYFQSGVELAEAGDTDRAIVELRNVFTYDGEHYEARKLLAELLAERGDVGEAYSQYLRLAEQYPDDAATRRTLATIAIDQGQWEEAERHGNAALQLEPDAPEAADIRLALAYRKAVIDEDAAAQEQAVADAQARIEAEPENALARRILVAEAIESDEPEDALDDLDALIATDPDNLDYAMVKLRILGEREDRSEAHAYLQQLAEKFPDNNEVQMTLVGLQISEGQLDEAEAVLRRLAGPDDGPAEPHLTVIKFLELNKGFDAARDESARLAEANPENAANRQLYQSLQAYYAFNLGDRENSIAIMEQTLEGAEPSDQTNRLRAMLAGMRLQMGERDTATALVQEVLTADPNNVHALRLRAQMELDDDQSTQAINTLRQALSQNPRDTETMLLLAEAYSRAGNRELTGETLASAVDISDRGVPESLRYADFLVSQNRSAARNVITDALQRNPQDIELLMRQGQMALEDQTYPQVEEVIARLESIDEDPRAANAAETLRGAMMLRQGRTDEGLSILEESASGGGDAAAVLSVVRAQVVAGRTAEARTYLDNLLAEDPERQDLRLIDAGLSLTEGNADRSEEILRGLIADHPDMLQAQELLYRQLLQSGRPDEAAATLDAALTANPDARNLLLLRATAQEQAGDIDAAIEGYEALYRANTGDIVVANNLASMLATWRDDPESLTRASAVAQRLKDTRVPAFQDTYGWIAYRNGNASEALTYLQPAAEGLPNDPLVQYHLGMVQAELGRTELARESLTRALQLGEGRDLPQMADAQTALAVLDGGTPTDGGTAGDSAPAADATSVEESTEAGQAEPATATSTSEQSAPATAETEPAVEPAAGN</sequence>
<comment type="caution">
    <text evidence="2">The sequence shown here is derived from an EMBL/GenBank/DDBJ whole genome shotgun (WGS) entry which is preliminary data.</text>
</comment>
<dbReference type="Pfam" id="PF14559">
    <property type="entry name" value="TPR_19"/>
    <property type="match status" value="3"/>
</dbReference>
<dbReference type="EMBL" id="JAKZEU010000002">
    <property type="protein sequence ID" value="MCQ0969698.1"/>
    <property type="molecule type" value="Genomic_DNA"/>
</dbReference>
<dbReference type="InterPro" id="IPR019734">
    <property type="entry name" value="TPR_rpt"/>
</dbReference>
<dbReference type="Proteomes" id="UP001203945">
    <property type="component" value="Unassembled WGS sequence"/>
</dbReference>